<dbReference type="GO" id="GO:0051146">
    <property type="term" value="P:striated muscle cell differentiation"/>
    <property type="evidence" value="ECO:0007669"/>
    <property type="project" value="TreeGrafter"/>
</dbReference>
<keyword evidence="4" id="KW-0472">Membrane</keyword>
<gene>
    <name evidence="6" type="ORF">GE061_012138</name>
</gene>
<comment type="subcellular location">
    <subcellularLocation>
        <location evidence="1">Membrane</location>
        <topology evidence="1">Multi-pass membrane protein</topology>
    </subcellularLocation>
</comment>
<proteinExistence type="predicted"/>
<name>A0A6A4JI51_APOLU</name>
<dbReference type="AlphaFoldDB" id="A0A6A4JI51"/>
<dbReference type="InterPro" id="IPR006916">
    <property type="entry name" value="POPDC1-3"/>
</dbReference>
<evidence type="ECO:0000313" key="6">
    <source>
        <dbReference type="EMBL" id="KAF6211625.1"/>
    </source>
</evidence>
<evidence type="ECO:0000259" key="5">
    <source>
        <dbReference type="Pfam" id="PF04831"/>
    </source>
</evidence>
<dbReference type="GO" id="GO:0030552">
    <property type="term" value="F:cAMP binding"/>
    <property type="evidence" value="ECO:0007669"/>
    <property type="project" value="TreeGrafter"/>
</dbReference>
<dbReference type="GO" id="GO:0007507">
    <property type="term" value="P:heart development"/>
    <property type="evidence" value="ECO:0007669"/>
    <property type="project" value="TreeGrafter"/>
</dbReference>
<keyword evidence="7" id="KW-1185">Reference proteome</keyword>
<reference evidence="6" key="1">
    <citation type="journal article" date="2021" name="Mol. Ecol. Resour.">
        <title>Apolygus lucorum genome provides insights into omnivorousness and mesophyll feeding.</title>
        <authorList>
            <person name="Liu Y."/>
            <person name="Liu H."/>
            <person name="Wang H."/>
            <person name="Huang T."/>
            <person name="Liu B."/>
            <person name="Yang B."/>
            <person name="Yin L."/>
            <person name="Li B."/>
            <person name="Zhang Y."/>
            <person name="Zhang S."/>
            <person name="Jiang F."/>
            <person name="Zhang X."/>
            <person name="Ren Y."/>
            <person name="Wang B."/>
            <person name="Wang S."/>
            <person name="Lu Y."/>
            <person name="Wu K."/>
            <person name="Fan W."/>
            <person name="Wang G."/>
        </authorList>
    </citation>
    <scope>NUCLEOTIDE SEQUENCE</scope>
    <source>
        <strain evidence="6">12Hb</strain>
    </source>
</reference>
<evidence type="ECO:0000313" key="7">
    <source>
        <dbReference type="Proteomes" id="UP000466442"/>
    </source>
</evidence>
<keyword evidence="2" id="KW-0812">Transmembrane</keyword>
<dbReference type="Proteomes" id="UP000466442">
    <property type="component" value="Unassembled WGS sequence"/>
</dbReference>
<dbReference type="Pfam" id="PF04831">
    <property type="entry name" value="POPDC1-3"/>
    <property type="match status" value="1"/>
</dbReference>
<dbReference type="EMBL" id="WIXP02000004">
    <property type="protein sequence ID" value="KAF6211625.1"/>
    <property type="molecule type" value="Genomic_DNA"/>
</dbReference>
<evidence type="ECO:0000256" key="1">
    <source>
        <dbReference type="ARBA" id="ARBA00004141"/>
    </source>
</evidence>
<accession>A0A6A4JI51</accession>
<dbReference type="InterPro" id="IPR055272">
    <property type="entry name" value="POPDC1-3_dom"/>
</dbReference>
<dbReference type="GO" id="GO:0042391">
    <property type="term" value="P:regulation of membrane potential"/>
    <property type="evidence" value="ECO:0007669"/>
    <property type="project" value="TreeGrafter"/>
</dbReference>
<protein>
    <recommendedName>
        <fullName evidence="5">POPDC1-3 domain-containing protein</fullName>
    </recommendedName>
</protein>
<dbReference type="PANTHER" id="PTHR12101">
    <property type="entry name" value="POPEYE DOMAIN CONTAINING PROTEIN"/>
    <property type="match status" value="1"/>
</dbReference>
<feature type="domain" description="POPDC1-3" evidence="5">
    <location>
        <begin position="111"/>
        <end position="335"/>
    </location>
</feature>
<evidence type="ECO:0000256" key="2">
    <source>
        <dbReference type="ARBA" id="ARBA00022692"/>
    </source>
</evidence>
<evidence type="ECO:0000256" key="3">
    <source>
        <dbReference type="ARBA" id="ARBA00022989"/>
    </source>
</evidence>
<dbReference type="GO" id="GO:0042383">
    <property type="term" value="C:sarcolemma"/>
    <property type="evidence" value="ECO:0007669"/>
    <property type="project" value="TreeGrafter"/>
</dbReference>
<comment type="caution">
    <text evidence="6">The sequence shown here is derived from an EMBL/GenBank/DDBJ whole genome shotgun (WGS) entry which is preliminary data.</text>
</comment>
<evidence type="ECO:0000256" key="4">
    <source>
        <dbReference type="ARBA" id="ARBA00023136"/>
    </source>
</evidence>
<dbReference type="PANTHER" id="PTHR12101:SF30">
    <property type="entry name" value="POPEYE DOMAIN-CONTAINING PROTEIN 3-LIKE PROTEIN"/>
    <property type="match status" value="1"/>
</dbReference>
<dbReference type="OrthoDB" id="425611at2759"/>
<sequence length="453" mass="51323">MRQSALSLQVGEYYGRRYPLPRQINIAEEKVRELSKQNRGKFRVTSYAHVILSAETPIKTDRMSDILHDRGATIVQILSLPNVTWVEGPFNFTTYLGIGALGWCDEWRSSQHMVFQLANTCFLISYAVPSTKKGILFMHAALVIGFLIFTAWAWIVVCAPDIFFWNLCYTFINIGQLVFLLYQMRPVKFDPELEEAYHTLFVPFKVSRIQFKKLIGNDMSQIMSLHAGEAYALQNLTRTDRLGLLLSGKLNVMCDGHFLHPILACEFLDSPEFESRANMDDKFKVSIVAATSCRYLYWQRTSLEYLFAKETYLATVMTTLIARDITTKLYAMNNKIVTEKGYHLDIRLPSITSTLTAGEHKNNSSNKALAKHASVLSSSVPNSPESVYSSREKLCKADRKLNNGSQSAVPNGRLIEMVPLKEIPSTEELGSSAEVESWLETSSKYHSCEIVDE</sequence>
<keyword evidence="3" id="KW-1133">Transmembrane helix</keyword>
<organism evidence="6 7">
    <name type="scientific">Apolygus lucorum</name>
    <name type="common">Small green plant bug</name>
    <name type="synonym">Lygocoris lucorum</name>
    <dbReference type="NCBI Taxonomy" id="248454"/>
    <lineage>
        <taxon>Eukaryota</taxon>
        <taxon>Metazoa</taxon>
        <taxon>Ecdysozoa</taxon>
        <taxon>Arthropoda</taxon>
        <taxon>Hexapoda</taxon>
        <taxon>Insecta</taxon>
        <taxon>Pterygota</taxon>
        <taxon>Neoptera</taxon>
        <taxon>Paraneoptera</taxon>
        <taxon>Hemiptera</taxon>
        <taxon>Heteroptera</taxon>
        <taxon>Panheteroptera</taxon>
        <taxon>Cimicomorpha</taxon>
        <taxon>Miridae</taxon>
        <taxon>Mirini</taxon>
        <taxon>Apolygus</taxon>
    </lineage>
</organism>